<dbReference type="AlphaFoldDB" id="A0A9N9Z1L8"/>
<evidence type="ECO:0000313" key="2">
    <source>
        <dbReference type="EMBL" id="CAH0047386.1"/>
    </source>
</evidence>
<organism evidence="2 3">
    <name type="scientific">Clonostachys solani</name>
    <dbReference type="NCBI Taxonomy" id="160281"/>
    <lineage>
        <taxon>Eukaryota</taxon>
        <taxon>Fungi</taxon>
        <taxon>Dikarya</taxon>
        <taxon>Ascomycota</taxon>
        <taxon>Pezizomycotina</taxon>
        <taxon>Sordariomycetes</taxon>
        <taxon>Hypocreomycetidae</taxon>
        <taxon>Hypocreales</taxon>
        <taxon>Bionectriaceae</taxon>
        <taxon>Clonostachys</taxon>
    </lineage>
</organism>
<reference evidence="3" key="1">
    <citation type="submission" date="2019-06" db="EMBL/GenBank/DDBJ databases">
        <authorList>
            <person name="Broberg M."/>
        </authorList>
    </citation>
    <scope>NUCLEOTIDE SEQUENCE [LARGE SCALE GENOMIC DNA]</scope>
</reference>
<name>A0A9N9Z1L8_9HYPO</name>
<protein>
    <submittedName>
        <fullName evidence="2">Uncharacterized protein</fullName>
    </submittedName>
</protein>
<sequence>MPADQKQTSGEYKKPIQSIIAAPGSISSADPATRLDETSAMKANESQPLALFNWVQSPQKDDPWNALHLSMASSKEGDGK</sequence>
<dbReference type="EMBL" id="CABFOC020000029">
    <property type="protein sequence ID" value="CAH0047386.1"/>
    <property type="molecule type" value="Genomic_DNA"/>
</dbReference>
<feature type="compositionally biased region" description="Polar residues" evidence="1">
    <location>
        <begin position="1"/>
        <end position="10"/>
    </location>
</feature>
<proteinExistence type="predicted"/>
<reference evidence="2 3" key="2">
    <citation type="submission" date="2021-10" db="EMBL/GenBank/DDBJ databases">
        <authorList>
            <person name="Piombo E."/>
        </authorList>
    </citation>
    <scope>NUCLEOTIDE SEQUENCE [LARGE SCALE GENOMIC DNA]</scope>
</reference>
<keyword evidence="3" id="KW-1185">Reference proteome</keyword>
<dbReference type="Proteomes" id="UP000775872">
    <property type="component" value="Unassembled WGS sequence"/>
</dbReference>
<gene>
    <name evidence="2" type="ORF">CSOL1703_00017276</name>
</gene>
<evidence type="ECO:0000256" key="1">
    <source>
        <dbReference type="SAM" id="MobiDB-lite"/>
    </source>
</evidence>
<feature type="region of interest" description="Disordered" evidence="1">
    <location>
        <begin position="1"/>
        <end position="31"/>
    </location>
</feature>
<accession>A0A9N9Z1L8</accession>
<feature type="compositionally biased region" description="Low complexity" evidence="1">
    <location>
        <begin position="15"/>
        <end position="31"/>
    </location>
</feature>
<comment type="caution">
    <text evidence="2">The sequence shown here is derived from an EMBL/GenBank/DDBJ whole genome shotgun (WGS) entry which is preliminary data.</text>
</comment>
<evidence type="ECO:0000313" key="3">
    <source>
        <dbReference type="Proteomes" id="UP000775872"/>
    </source>
</evidence>